<protein>
    <recommendedName>
        <fullName evidence="3">DUF4238 domain-containing protein</fullName>
    </recommendedName>
</protein>
<dbReference type="AlphaFoldDB" id="A0A1M7RES9"/>
<evidence type="ECO:0000313" key="1">
    <source>
        <dbReference type="EMBL" id="SHN44726.1"/>
    </source>
</evidence>
<dbReference type="Proteomes" id="UP000184339">
    <property type="component" value="Unassembled WGS sequence"/>
</dbReference>
<keyword evidence="2" id="KW-1185">Reference proteome</keyword>
<name>A0A1M7RES9_9BURK</name>
<proteinExistence type="predicted"/>
<accession>A0A1M7RES9</accession>
<gene>
    <name evidence="1" type="ORF">SAMN05192549_12513</name>
</gene>
<evidence type="ECO:0008006" key="3">
    <source>
        <dbReference type="Google" id="ProtNLM"/>
    </source>
</evidence>
<sequence length="362" mass="41489">MATNKNQHFVPRCHLRPFTHNAEDAAISLFNLQRKRLIKDAPVKNQCSRDYFYGKDEQLEQAIQTLEGGYGRALREILLNSRSLTEGNETVFRLFWIFQHLRTEAAALRAVEMANSTRLLADLPPEEFSLGIKDAVQMACRAFASSMHEIDDLKFCILKNKTEVPFITSDNPAVLTNRWRLDTGRDPGHSFGMRSAGTLTFLPLTPKLLFLGYDGDVYNVSNDNGVVELRSPRDVIALNRHQFLQCVANVYVHDHVYEKMLADHFSAIEHLRPIERHIIHYAEFDKVVNGHKRYKVVVPEERDKTKEAMMHSQVVHPHPNIWPSQIRLRANGSVYTNGTGVGYVRHSKTFSPAASPFWRERP</sequence>
<reference evidence="2" key="1">
    <citation type="submission" date="2016-11" db="EMBL/GenBank/DDBJ databases">
        <authorList>
            <person name="Varghese N."/>
            <person name="Submissions S."/>
        </authorList>
    </citation>
    <scope>NUCLEOTIDE SEQUENCE [LARGE SCALE GENOMIC DNA]</scope>
    <source>
        <strain evidence="2">Sac-22</strain>
    </source>
</reference>
<evidence type="ECO:0000313" key="2">
    <source>
        <dbReference type="Proteomes" id="UP000184339"/>
    </source>
</evidence>
<dbReference type="EMBL" id="FRCX01000025">
    <property type="protein sequence ID" value="SHN44726.1"/>
    <property type="molecule type" value="Genomic_DNA"/>
</dbReference>
<dbReference type="RefSeq" id="WP_072790917.1">
    <property type="nucleotide sequence ID" value="NZ_FRCX01000025.1"/>
</dbReference>
<organism evidence="1 2">
    <name type="scientific">Duganella sacchari</name>
    <dbReference type="NCBI Taxonomy" id="551987"/>
    <lineage>
        <taxon>Bacteria</taxon>
        <taxon>Pseudomonadati</taxon>
        <taxon>Pseudomonadota</taxon>
        <taxon>Betaproteobacteria</taxon>
        <taxon>Burkholderiales</taxon>
        <taxon>Oxalobacteraceae</taxon>
        <taxon>Telluria group</taxon>
        <taxon>Duganella</taxon>
    </lineage>
</organism>
<dbReference type="InterPro" id="IPR025332">
    <property type="entry name" value="DUF4238"/>
</dbReference>
<dbReference type="Pfam" id="PF14022">
    <property type="entry name" value="DUF4238"/>
    <property type="match status" value="1"/>
</dbReference>